<protein>
    <submittedName>
        <fullName evidence="2">Transmembrane protein</fullName>
    </submittedName>
</protein>
<comment type="caution">
    <text evidence="2">The sequence shown here is derived from an EMBL/GenBank/DDBJ whole genome shotgun (WGS) entry which is preliminary data.</text>
</comment>
<dbReference type="VEuPathDB" id="ToxoDB:CSUI_002039"/>
<dbReference type="AlphaFoldDB" id="A0A2C6KVD0"/>
<keyword evidence="1 2" id="KW-0812">Transmembrane</keyword>
<gene>
    <name evidence="2" type="ORF">CSUI_002039</name>
</gene>
<sequence length="265" mass="28598">MLCPLSFPLQPAAAKAVRGSLRFFSGSGLSTSSSFFPFSTFHQATSKSFASPVTEGMRKLGMSPNSRHFSHLVQPSSSFLLSGSRSFSKQEASACLLSLTSSSRFAQGSVGSSRPFSAAAASGRASSAVATTAAMGRSASAHATSGVQPTSGQRTSRSELSLMDKALGAMGVGFLRPTKMISFGVNFILNFRFYFMYMARTTFQAVRPLLAFSVFGEVMKLVLATMSSGLFSFLFSFVLAFEVLYFFLQCYISYTFLTMFFTVLF</sequence>
<feature type="transmembrane region" description="Helical" evidence="1">
    <location>
        <begin position="180"/>
        <end position="197"/>
    </location>
</feature>
<organism evidence="2 3">
    <name type="scientific">Cystoisospora suis</name>
    <dbReference type="NCBI Taxonomy" id="483139"/>
    <lineage>
        <taxon>Eukaryota</taxon>
        <taxon>Sar</taxon>
        <taxon>Alveolata</taxon>
        <taxon>Apicomplexa</taxon>
        <taxon>Conoidasida</taxon>
        <taxon>Coccidia</taxon>
        <taxon>Eucoccidiorida</taxon>
        <taxon>Eimeriorina</taxon>
        <taxon>Sarcocystidae</taxon>
        <taxon>Cystoisospora</taxon>
    </lineage>
</organism>
<evidence type="ECO:0000313" key="3">
    <source>
        <dbReference type="Proteomes" id="UP000221165"/>
    </source>
</evidence>
<evidence type="ECO:0000256" key="1">
    <source>
        <dbReference type="SAM" id="Phobius"/>
    </source>
</evidence>
<dbReference type="EMBL" id="MIGC01000848">
    <property type="protein sequence ID" value="PHJ24110.1"/>
    <property type="molecule type" value="Genomic_DNA"/>
</dbReference>
<name>A0A2C6KVD0_9APIC</name>
<proteinExistence type="predicted"/>
<dbReference type="OrthoDB" id="375885at2759"/>
<accession>A0A2C6KVD0</accession>
<reference evidence="2 3" key="1">
    <citation type="journal article" date="2017" name="Int. J. Parasitol.">
        <title>The genome of the protozoan parasite Cystoisospora suis and a reverse vaccinology approach to identify vaccine candidates.</title>
        <authorList>
            <person name="Palmieri N."/>
            <person name="Shrestha A."/>
            <person name="Ruttkowski B."/>
            <person name="Beck T."/>
            <person name="Vogl C."/>
            <person name="Tomley F."/>
            <person name="Blake D.P."/>
            <person name="Joachim A."/>
        </authorList>
    </citation>
    <scope>NUCLEOTIDE SEQUENCE [LARGE SCALE GENOMIC DNA]</scope>
    <source>
        <strain evidence="2 3">Wien I</strain>
    </source>
</reference>
<keyword evidence="3" id="KW-1185">Reference proteome</keyword>
<feature type="transmembrane region" description="Helical" evidence="1">
    <location>
        <begin position="243"/>
        <end position="264"/>
    </location>
</feature>
<keyword evidence="1" id="KW-1133">Transmembrane helix</keyword>
<keyword evidence="1" id="KW-0472">Membrane</keyword>
<evidence type="ECO:0000313" key="2">
    <source>
        <dbReference type="EMBL" id="PHJ24110.1"/>
    </source>
</evidence>
<dbReference type="Proteomes" id="UP000221165">
    <property type="component" value="Unassembled WGS sequence"/>
</dbReference>
<feature type="transmembrane region" description="Helical" evidence="1">
    <location>
        <begin position="209"/>
        <end position="237"/>
    </location>
</feature>
<dbReference type="RefSeq" id="XP_067925784.1">
    <property type="nucleotide sequence ID" value="XM_068062241.1"/>
</dbReference>
<dbReference type="GeneID" id="94425452"/>